<dbReference type="Gene3D" id="2.40.40.10">
    <property type="entry name" value="RlpA-like domain"/>
    <property type="match status" value="1"/>
</dbReference>
<feature type="compositionally biased region" description="Basic and acidic residues" evidence="2">
    <location>
        <begin position="62"/>
        <end position="76"/>
    </location>
</feature>
<proteinExistence type="predicted"/>
<organism evidence="4 5">
    <name type="scientific">Filobacillus milosensis</name>
    <dbReference type="NCBI Taxonomy" id="94137"/>
    <lineage>
        <taxon>Bacteria</taxon>
        <taxon>Bacillati</taxon>
        <taxon>Bacillota</taxon>
        <taxon>Bacilli</taxon>
        <taxon>Bacillales</taxon>
        <taxon>Bacillaceae</taxon>
        <taxon>Filobacillus</taxon>
    </lineage>
</organism>
<evidence type="ECO:0000256" key="1">
    <source>
        <dbReference type="ARBA" id="ARBA00022729"/>
    </source>
</evidence>
<keyword evidence="1" id="KW-0732">Signal</keyword>
<feature type="domain" description="3D" evidence="3">
    <location>
        <begin position="120"/>
        <end position="180"/>
    </location>
</feature>
<gene>
    <name evidence="4" type="ORF">E3U55_07770</name>
</gene>
<evidence type="ECO:0000256" key="2">
    <source>
        <dbReference type="SAM" id="MobiDB-lite"/>
    </source>
</evidence>
<dbReference type="InterPro" id="IPR059180">
    <property type="entry name" value="3D_YorM"/>
</dbReference>
<name>A0A4Y8IL45_9BACI</name>
<accession>A0A4Y8IL45</accession>
<dbReference type="InterPro" id="IPR051933">
    <property type="entry name" value="Resuscitation_pf_RpfB"/>
</dbReference>
<dbReference type="AlphaFoldDB" id="A0A4Y8IL45"/>
<dbReference type="GO" id="GO:0019867">
    <property type="term" value="C:outer membrane"/>
    <property type="evidence" value="ECO:0007669"/>
    <property type="project" value="InterPro"/>
</dbReference>
<evidence type="ECO:0000313" key="5">
    <source>
        <dbReference type="Proteomes" id="UP000297975"/>
    </source>
</evidence>
<dbReference type="InterPro" id="IPR010611">
    <property type="entry name" value="3D_dom"/>
</dbReference>
<keyword evidence="5" id="KW-1185">Reference proteome</keyword>
<dbReference type="Proteomes" id="UP000297975">
    <property type="component" value="Unassembled WGS sequence"/>
</dbReference>
<dbReference type="Pfam" id="PF06725">
    <property type="entry name" value="3D"/>
    <property type="match status" value="1"/>
</dbReference>
<feature type="region of interest" description="Disordered" evidence="2">
    <location>
        <begin position="1"/>
        <end position="31"/>
    </location>
</feature>
<dbReference type="CDD" id="cd14667">
    <property type="entry name" value="3D_containing_proteins"/>
    <property type="match status" value="1"/>
</dbReference>
<comment type="caution">
    <text evidence="4">The sequence shown here is derived from an EMBL/GenBank/DDBJ whole genome shotgun (WGS) entry which is preliminary data.</text>
</comment>
<evidence type="ECO:0000313" key="4">
    <source>
        <dbReference type="EMBL" id="TFB21840.1"/>
    </source>
</evidence>
<protein>
    <recommendedName>
        <fullName evidence="3">3D domain-containing protein</fullName>
    </recommendedName>
</protein>
<dbReference type="SUPFAM" id="SSF50685">
    <property type="entry name" value="Barwin-like endoglucanases"/>
    <property type="match status" value="1"/>
</dbReference>
<dbReference type="GO" id="GO:0004553">
    <property type="term" value="F:hydrolase activity, hydrolyzing O-glycosyl compounds"/>
    <property type="evidence" value="ECO:0007669"/>
    <property type="project" value="InterPro"/>
</dbReference>
<dbReference type="GO" id="GO:0009254">
    <property type="term" value="P:peptidoglycan turnover"/>
    <property type="evidence" value="ECO:0007669"/>
    <property type="project" value="InterPro"/>
</dbReference>
<reference evidence="4 5" key="1">
    <citation type="submission" date="2019-03" db="EMBL/GenBank/DDBJ databases">
        <authorList>
            <person name="He R.-H."/>
        </authorList>
    </citation>
    <scope>NUCLEOTIDE SEQUENCE [LARGE SCALE GENOMIC DNA]</scope>
    <source>
        <strain evidence="5">SH 714</strain>
    </source>
</reference>
<evidence type="ECO:0000259" key="3">
    <source>
        <dbReference type="Pfam" id="PF06725"/>
    </source>
</evidence>
<feature type="region of interest" description="Disordered" evidence="2">
    <location>
        <begin position="43"/>
        <end position="83"/>
    </location>
</feature>
<dbReference type="PANTHER" id="PTHR39160:SF4">
    <property type="entry name" value="RESUSCITATION-PROMOTING FACTOR RPFB"/>
    <property type="match status" value="1"/>
</dbReference>
<dbReference type="PANTHER" id="PTHR39160">
    <property type="entry name" value="CELL WALL-BINDING PROTEIN YOCH"/>
    <property type="match status" value="1"/>
</dbReference>
<dbReference type="EMBL" id="SOPW01000007">
    <property type="protein sequence ID" value="TFB21840.1"/>
    <property type="molecule type" value="Genomic_DNA"/>
</dbReference>
<dbReference type="OrthoDB" id="9798935at2"/>
<sequence>MLMVFSSPMSASTNNSTLENHTGASEHQVSFFETSKSNLTAKGKISLVEEEKQPATTAQSNQDKKQQQSKQVDKDNIQQASQESENEAFYVTATAYTAFCDGCSGTTYTGQDLRSNPDQKVIAVDPNVIPLGSRVWVEGYGVAIAGDIGGAIKGKRIDIFIPKEADALRYGVRQVRVKILD</sequence>
<feature type="compositionally biased region" description="Polar residues" evidence="2">
    <location>
        <begin position="7"/>
        <end position="31"/>
    </location>
</feature>
<dbReference type="InterPro" id="IPR036908">
    <property type="entry name" value="RlpA-like_sf"/>
</dbReference>